<evidence type="ECO:0000313" key="7">
    <source>
        <dbReference type="EMBL" id="MBP1850338.1"/>
    </source>
</evidence>
<dbReference type="Proteomes" id="UP000759443">
    <property type="component" value="Unassembled WGS sequence"/>
</dbReference>
<feature type="transmembrane region" description="Helical" evidence="6">
    <location>
        <begin position="67"/>
        <end position="86"/>
    </location>
</feature>
<keyword evidence="4 6" id="KW-1133">Transmembrane helix</keyword>
<protein>
    <submittedName>
        <fullName evidence="7">Biotin transport system permease protein</fullName>
    </submittedName>
</protein>
<gene>
    <name evidence="7" type="ORF">J2Z17_001772</name>
</gene>
<dbReference type="Pfam" id="PF02361">
    <property type="entry name" value="CbiQ"/>
    <property type="match status" value="1"/>
</dbReference>
<dbReference type="RefSeq" id="WP_209943955.1">
    <property type="nucleotide sequence ID" value="NZ_JAGGJU010000004.1"/>
</dbReference>
<feature type="transmembrane region" description="Helical" evidence="6">
    <location>
        <begin position="12"/>
        <end position="32"/>
    </location>
</feature>
<sequence>MRSLYVAGRGPLYRLPAGVKLIGLMVFGLLLFLTRSPALLSTGLGCAALAYFTLGQRPGAALKPLRPVLLTIAVVTLFNLVFVSPGEALVTVLRLTALVLAATAVTATTRIGDLVDAISFAARPLERIGLVRADDIGLSVGLVIRFLPEILARYAALKLAHRARGLKPAVLTMIAPLVIQTLKDADAIADAIDARGIRRQ</sequence>
<accession>A0ABS4DXC0</accession>
<proteinExistence type="inferred from homology"/>
<dbReference type="InterPro" id="IPR003339">
    <property type="entry name" value="ABC/ECF_trnsptr_transmembrane"/>
</dbReference>
<evidence type="ECO:0000256" key="2">
    <source>
        <dbReference type="ARBA" id="ARBA00008564"/>
    </source>
</evidence>
<name>A0ABS4DXC0_9HYPH</name>
<comment type="caution">
    <text evidence="7">The sequence shown here is derived from an EMBL/GenBank/DDBJ whole genome shotgun (WGS) entry which is preliminary data.</text>
</comment>
<keyword evidence="5 6" id="KW-0472">Membrane</keyword>
<evidence type="ECO:0000256" key="1">
    <source>
        <dbReference type="ARBA" id="ARBA00004141"/>
    </source>
</evidence>
<comment type="similarity">
    <text evidence="2">Belongs to the CbiQ family.</text>
</comment>
<keyword evidence="3 6" id="KW-0812">Transmembrane</keyword>
<evidence type="ECO:0000256" key="6">
    <source>
        <dbReference type="SAM" id="Phobius"/>
    </source>
</evidence>
<keyword evidence="8" id="KW-1185">Reference proteome</keyword>
<evidence type="ECO:0000313" key="8">
    <source>
        <dbReference type="Proteomes" id="UP000759443"/>
    </source>
</evidence>
<evidence type="ECO:0000256" key="3">
    <source>
        <dbReference type="ARBA" id="ARBA00022692"/>
    </source>
</evidence>
<evidence type="ECO:0000256" key="5">
    <source>
        <dbReference type="ARBA" id="ARBA00023136"/>
    </source>
</evidence>
<feature type="transmembrane region" description="Helical" evidence="6">
    <location>
        <begin position="38"/>
        <end position="55"/>
    </location>
</feature>
<comment type="subcellular location">
    <subcellularLocation>
        <location evidence="1">Membrane</location>
        <topology evidence="1">Multi-pass membrane protein</topology>
    </subcellularLocation>
</comment>
<evidence type="ECO:0000256" key="4">
    <source>
        <dbReference type="ARBA" id="ARBA00022989"/>
    </source>
</evidence>
<dbReference type="EMBL" id="JAGGJU010000004">
    <property type="protein sequence ID" value="MBP1850338.1"/>
    <property type="molecule type" value="Genomic_DNA"/>
</dbReference>
<reference evidence="7 8" key="1">
    <citation type="submission" date="2021-03" db="EMBL/GenBank/DDBJ databases">
        <title>Genomic Encyclopedia of Type Strains, Phase IV (KMG-IV): sequencing the most valuable type-strain genomes for metagenomic binning, comparative biology and taxonomic classification.</title>
        <authorList>
            <person name="Goeker M."/>
        </authorList>
    </citation>
    <scope>NUCLEOTIDE SEQUENCE [LARGE SCALE GENOMIC DNA]</scope>
    <source>
        <strain evidence="7 8">DSM 21600</strain>
    </source>
</reference>
<organism evidence="7 8">
    <name type="scientific">Rhizobium halophytocola</name>
    <dbReference type="NCBI Taxonomy" id="735519"/>
    <lineage>
        <taxon>Bacteria</taxon>
        <taxon>Pseudomonadati</taxon>
        <taxon>Pseudomonadota</taxon>
        <taxon>Alphaproteobacteria</taxon>
        <taxon>Hyphomicrobiales</taxon>
        <taxon>Rhizobiaceae</taxon>
        <taxon>Rhizobium/Agrobacterium group</taxon>
        <taxon>Rhizobium</taxon>
    </lineage>
</organism>